<evidence type="ECO:0000313" key="1">
    <source>
        <dbReference type="EMBL" id="KKN23680.1"/>
    </source>
</evidence>
<comment type="caution">
    <text evidence="1">The sequence shown here is derived from an EMBL/GenBank/DDBJ whole genome shotgun (WGS) entry which is preliminary data.</text>
</comment>
<dbReference type="EMBL" id="LAZR01002948">
    <property type="protein sequence ID" value="KKN23680.1"/>
    <property type="molecule type" value="Genomic_DNA"/>
</dbReference>
<organism evidence="1">
    <name type="scientific">marine sediment metagenome</name>
    <dbReference type="NCBI Taxonomy" id="412755"/>
    <lineage>
        <taxon>unclassified sequences</taxon>
        <taxon>metagenomes</taxon>
        <taxon>ecological metagenomes</taxon>
    </lineage>
</organism>
<name>A0A0F9NVY9_9ZZZZ</name>
<sequence>MYKWLRLLLGRERQSWADVRREILVAGIKWEDGNLKFVVNDLYYRVTVGRRNWYWVKETGEFDGTSSVRTHIDPEILKKLDK</sequence>
<accession>A0A0F9NVY9</accession>
<reference evidence="1" key="1">
    <citation type="journal article" date="2015" name="Nature">
        <title>Complex archaea that bridge the gap between prokaryotes and eukaryotes.</title>
        <authorList>
            <person name="Spang A."/>
            <person name="Saw J.H."/>
            <person name="Jorgensen S.L."/>
            <person name="Zaremba-Niedzwiedzka K."/>
            <person name="Martijn J."/>
            <person name="Lind A.E."/>
            <person name="van Eijk R."/>
            <person name="Schleper C."/>
            <person name="Guy L."/>
            <person name="Ettema T.J."/>
        </authorList>
    </citation>
    <scope>NUCLEOTIDE SEQUENCE</scope>
</reference>
<proteinExistence type="predicted"/>
<gene>
    <name evidence="1" type="ORF">LCGC14_0902390</name>
</gene>
<protein>
    <submittedName>
        <fullName evidence="1">Uncharacterized protein</fullName>
    </submittedName>
</protein>
<dbReference type="AlphaFoldDB" id="A0A0F9NVY9"/>